<feature type="domain" description="Tyrosine specific protein phosphatases" evidence="2">
    <location>
        <begin position="122"/>
        <end position="188"/>
    </location>
</feature>
<name>A0A1E5G9U5_9ENTE</name>
<evidence type="ECO:0000259" key="2">
    <source>
        <dbReference type="PROSITE" id="PS50056"/>
    </source>
</evidence>
<dbReference type="SUPFAM" id="SSF52799">
    <property type="entry name" value="(Phosphotyrosine protein) phosphatases II"/>
    <property type="match status" value="1"/>
</dbReference>
<dbReference type="Pfam" id="PF13350">
    <property type="entry name" value="Y_phosphatase3"/>
    <property type="match status" value="1"/>
</dbReference>
<dbReference type="PROSITE" id="PS00383">
    <property type="entry name" value="TYR_PHOSPHATASE_1"/>
    <property type="match status" value="1"/>
</dbReference>
<dbReference type="Proteomes" id="UP000094068">
    <property type="component" value="Unassembled WGS sequence"/>
</dbReference>
<dbReference type="PROSITE" id="PS50056">
    <property type="entry name" value="TYR_PHOSPHATASE_2"/>
    <property type="match status" value="1"/>
</dbReference>
<evidence type="ECO:0000256" key="1">
    <source>
        <dbReference type="ARBA" id="ARBA00009580"/>
    </source>
</evidence>
<reference evidence="4" key="1">
    <citation type="submission" date="2016-09" db="EMBL/GenBank/DDBJ databases">
        <authorList>
            <person name="Gulvik C.A."/>
        </authorList>
    </citation>
    <scope>NUCLEOTIDE SEQUENCE [LARGE SCALE GENOMIC DNA]</scope>
    <source>
        <strain evidence="4">DSM 23328</strain>
    </source>
</reference>
<proteinExistence type="inferred from homology"/>
<dbReference type="InterPro" id="IPR000387">
    <property type="entry name" value="Tyr_Pase_dom"/>
</dbReference>
<dbReference type="InterPro" id="IPR029021">
    <property type="entry name" value="Prot-tyrosine_phosphatase-like"/>
</dbReference>
<dbReference type="PANTHER" id="PTHR31126:SF1">
    <property type="entry name" value="TYROSINE SPECIFIC PROTEIN PHOSPHATASES DOMAIN-CONTAINING PROTEIN"/>
    <property type="match status" value="1"/>
</dbReference>
<dbReference type="AlphaFoldDB" id="A0A1E5G9U5"/>
<comment type="caution">
    <text evidence="3">The sequence shown here is derived from an EMBL/GenBank/DDBJ whole genome shotgun (WGS) entry which is preliminary data.</text>
</comment>
<dbReference type="InterPro" id="IPR026893">
    <property type="entry name" value="Tyr/Ser_Pase_IphP-type"/>
</dbReference>
<dbReference type="OrthoDB" id="1188001at2"/>
<accession>A0A1E5G9U5</accession>
<organism evidence="3 4">
    <name type="scientific">Enterococcus ureasiticus</name>
    <dbReference type="NCBI Taxonomy" id="903984"/>
    <lineage>
        <taxon>Bacteria</taxon>
        <taxon>Bacillati</taxon>
        <taxon>Bacillota</taxon>
        <taxon>Bacilli</taxon>
        <taxon>Lactobacillales</taxon>
        <taxon>Enterococcaceae</taxon>
        <taxon>Enterococcus</taxon>
    </lineage>
</organism>
<dbReference type="InterPro" id="IPR016130">
    <property type="entry name" value="Tyr_Pase_AS"/>
</dbReference>
<sequence length="250" mass="28642">MNTITNFRDIGSKCAFNDKKVNKQQLFRSGSLTELTQTEQLFLTKDCKLKVIVDFRSEEEKKSQPDTVMERVKYVPINVLADSMDENGSIESMMTATIPADEMMEAIYKNLVLLDSAQKGYQTFLELLLEIQGEPLVFHCSAGKDRTGFASALVLSVLGVSKEAIYQDYLLTNKMRREANNKLQEQLETSYQLSDVQMDQLKQMLEVKKTYLDTAFATIDQEYGSFHTYVTQVLNFSDEKIAQLRKIYLK</sequence>
<dbReference type="EMBL" id="MIJZ01000016">
    <property type="protein sequence ID" value="OEG09473.1"/>
    <property type="molecule type" value="Genomic_DNA"/>
</dbReference>
<keyword evidence="4" id="KW-1185">Reference proteome</keyword>
<comment type="similarity">
    <text evidence="1">Belongs to the protein-tyrosine phosphatase family.</text>
</comment>
<dbReference type="STRING" id="903984.BCR21_14045"/>
<gene>
    <name evidence="3" type="ORF">BCR21_14045</name>
</gene>
<evidence type="ECO:0000313" key="4">
    <source>
        <dbReference type="Proteomes" id="UP000094068"/>
    </source>
</evidence>
<dbReference type="GO" id="GO:0004721">
    <property type="term" value="F:phosphoprotein phosphatase activity"/>
    <property type="evidence" value="ECO:0007669"/>
    <property type="project" value="InterPro"/>
</dbReference>
<dbReference type="PANTHER" id="PTHR31126">
    <property type="entry name" value="TYROSINE-PROTEIN PHOSPHATASE"/>
    <property type="match status" value="1"/>
</dbReference>
<dbReference type="Gene3D" id="3.90.190.10">
    <property type="entry name" value="Protein tyrosine phosphatase superfamily"/>
    <property type="match status" value="1"/>
</dbReference>
<evidence type="ECO:0000313" key="3">
    <source>
        <dbReference type="EMBL" id="OEG09473.1"/>
    </source>
</evidence>
<protein>
    <recommendedName>
        <fullName evidence="2">Tyrosine specific protein phosphatases domain-containing protein</fullName>
    </recommendedName>
</protein>
<dbReference type="RefSeq" id="WP_069647151.1">
    <property type="nucleotide sequence ID" value="NZ_MIJZ01000016.1"/>
</dbReference>